<proteinExistence type="predicted"/>
<evidence type="ECO:0000313" key="2">
    <source>
        <dbReference type="Proteomes" id="UP000437736"/>
    </source>
</evidence>
<reference evidence="1 2" key="1">
    <citation type="submission" date="2019-11" db="EMBL/GenBank/DDBJ databases">
        <title>Acidiferrimicrobium australis gen. nov., sp. nov., an acidophilic and obligately heterotrophic, member of the Actinobacteria that catalyses dissimilatory oxido- reduction of iron isolated from metal-rich acidic water in Chile.</title>
        <authorList>
            <person name="Gonzalez D."/>
            <person name="Huber K."/>
            <person name="Hedrich S."/>
            <person name="Rojas-Villalobos C."/>
            <person name="Quatrini R."/>
            <person name="Dinamarca M.A."/>
            <person name="Schwarz A."/>
            <person name="Canales C."/>
            <person name="Nancucheo I."/>
        </authorList>
    </citation>
    <scope>NUCLEOTIDE SEQUENCE [LARGE SCALE GENOMIC DNA]</scope>
    <source>
        <strain evidence="1 2">USS-CCA1</strain>
    </source>
</reference>
<evidence type="ECO:0000313" key="1">
    <source>
        <dbReference type="EMBL" id="MST34896.1"/>
    </source>
</evidence>
<name>A0ABW9QZB2_9ACTN</name>
<gene>
    <name evidence="1" type="ORF">GHK86_19485</name>
</gene>
<protein>
    <recommendedName>
        <fullName evidence="3">Alpha/beta hydrolase</fullName>
    </recommendedName>
</protein>
<sequence length="53" mass="5654">MPAAQSAGYAQAACAAGDDVRLISLPDVDHRAVTRRHGAAWSALRSEVHRLLD</sequence>
<organism evidence="1 2">
    <name type="scientific">Acidiferrimicrobium australe</name>
    <dbReference type="NCBI Taxonomy" id="2664430"/>
    <lineage>
        <taxon>Bacteria</taxon>
        <taxon>Bacillati</taxon>
        <taxon>Actinomycetota</taxon>
        <taxon>Acidimicrobiia</taxon>
        <taxon>Acidimicrobiales</taxon>
        <taxon>Acidimicrobiaceae</taxon>
        <taxon>Acidiferrimicrobium</taxon>
    </lineage>
</organism>
<evidence type="ECO:0008006" key="3">
    <source>
        <dbReference type="Google" id="ProtNLM"/>
    </source>
</evidence>
<keyword evidence="2" id="KW-1185">Reference proteome</keyword>
<comment type="caution">
    <text evidence="1">The sequence shown here is derived from an EMBL/GenBank/DDBJ whole genome shotgun (WGS) entry which is preliminary data.</text>
</comment>
<dbReference type="EMBL" id="WJHE01001284">
    <property type="protein sequence ID" value="MST34896.1"/>
    <property type="molecule type" value="Genomic_DNA"/>
</dbReference>
<dbReference type="Proteomes" id="UP000437736">
    <property type="component" value="Unassembled WGS sequence"/>
</dbReference>
<accession>A0ABW9QZB2</accession>